<reference evidence="2 3" key="1">
    <citation type="submission" date="2024-01" db="EMBL/GenBank/DDBJ databases">
        <title>The genomes of 5 underutilized Papilionoideae crops provide insights into root nodulation and disease resistanc.</title>
        <authorList>
            <person name="Yuan L."/>
        </authorList>
    </citation>
    <scope>NUCLEOTIDE SEQUENCE [LARGE SCALE GENOMIC DNA]</scope>
    <source>
        <strain evidence="2">ZHUSHIDOU_FW_LH</strain>
        <tissue evidence="2">Leaf</tissue>
    </source>
</reference>
<proteinExistence type="predicted"/>
<dbReference type="PANTHER" id="PTHR47718:SF13">
    <property type="entry name" value="OS09G0290500 PROTEIN"/>
    <property type="match status" value="1"/>
</dbReference>
<dbReference type="Proteomes" id="UP001372338">
    <property type="component" value="Unassembled WGS sequence"/>
</dbReference>
<accession>A0AAN9FVN5</accession>
<keyword evidence="3" id="KW-1185">Reference proteome</keyword>
<feature type="domain" description="MULE transposase" evidence="1">
    <location>
        <begin position="136"/>
        <end position="180"/>
    </location>
</feature>
<organism evidence="2 3">
    <name type="scientific">Crotalaria pallida</name>
    <name type="common">Smooth rattlebox</name>
    <name type="synonym">Crotalaria striata</name>
    <dbReference type="NCBI Taxonomy" id="3830"/>
    <lineage>
        <taxon>Eukaryota</taxon>
        <taxon>Viridiplantae</taxon>
        <taxon>Streptophyta</taxon>
        <taxon>Embryophyta</taxon>
        <taxon>Tracheophyta</taxon>
        <taxon>Spermatophyta</taxon>
        <taxon>Magnoliopsida</taxon>
        <taxon>eudicotyledons</taxon>
        <taxon>Gunneridae</taxon>
        <taxon>Pentapetalae</taxon>
        <taxon>rosids</taxon>
        <taxon>fabids</taxon>
        <taxon>Fabales</taxon>
        <taxon>Fabaceae</taxon>
        <taxon>Papilionoideae</taxon>
        <taxon>50 kb inversion clade</taxon>
        <taxon>genistoids sensu lato</taxon>
        <taxon>core genistoids</taxon>
        <taxon>Crotalarieae</taxon>
        <taxon>Crotalaria</taxon>
    </lineage>
</organism>
<protein>
    <recommendedName>
        <fullName evidence="1">MULE transposase domain-containing protein</fullName>
    </recommendedName>
</protein>
<comment type="caution">
    <text evidence="2">The sequence shown here is derived from an EMBL/GenBank/DDBJ whole genome shotgun (WGS) entry which is preliminary data.</text>
</comment>
<sequence>MGGWVMSWRKVAPALNYQARKFRNNKNISMHVQRTIQINDDAGVRINKTFRAIVEDVGGHANLACDERDVRNFIHKERRAIGKDGDGAALIAYFCKMREENANFFYDIDLDDDFHVKNVFWADARSRATYESFGDVITFDTTYLTNKYDMPFAAFVGINHHGQSVLLGCGLLSNEDTSSFA</sequence>
<dbReference type="InterPro" id="IPR018289">
    <property type="entry name" value="MULE_transposase_dom"/>
</dbReference>
<evidence type="ECO:0000259" key="1">
    <source>
        <dbReference type="Pfam" id="PF10551"/>
    </source>
</evidence>
<dbReference type="Pfam" id="PF10551">
    <property type="entry name" value="MULE"/>
    <property type="match status" value="1"/>
</dbReference>
<name>A0AAN9FVN5_CROPI</name>
<evidence type="ECO:0000313" key="3">
    <source>
        <dbReference type="Proteomes" id="UP001372338"/>
    </source>
</evidence>
<evidence type="ECO:0000313" key="2">
    <source>
        <dbReference type="EMBL" id="KAK7281946.1"/>
    </source>
</evidence>
<gene>
    <name evidence="2" type="ORF">RIF29_10354</name>
</gene>
<dbReference type="PANTHER" id="PTHR47718">
    <property type="entry name" value="OS01G0519700 PROTEIN"/>
    <property type="match status" value="1"/>
</dbReference>
<dbReference type="AlphaFoldDB" id="A0AAN9FVN5"/>
<dbReference type="EMBL" id="JAYWIO010000002">
    <property type="protein sequence ID" value="KAK7281946.1"/>
    <property type="molecule type" value="Genomic_DNA"/>
</dbReference>